<dbReference type="eggNOG" id="COG0716">
    <property type="taxonomic scope" value="Bacteria"/>
</dbReference>
<keyword evidence="3" id="KW-0732">Signal</keyword>
<dbReference type="EMBL" id="CP003677">
    <property type="protein sequence ID" value="AFM34790.1"/>
    <property type="molecule type" value="Genomic_DNA"/>
</dbReference>
<proteinExistence type="predicted"/>
<dbReference type="InterPro" id="IPR008254">
    <property type="entry name" value="Flavodoxin/NO_synth"/>
</dbReference>
<evidence type="ECO:0000256" key="1">
    <source>
        <dbReference type="ARBA" id="ARBA00022630"/>
    </source>
</evidence>
<name>I4CXI3_STUST</name>
<reference evidence="5 6" key="1">
    <citation type="journal article" date="2012" name="J. Bacteriol.">
        <title>Complete Genome Sequence of the Naphthalene-Degrading Bacterium Pseudomonas stutzeri AN10 (CCUG 29243).</title>
        <authorList>
            <person name="Brunet-Galmes I."/>
            <person name="Busquets A."/>
            <person name="Pena A."/>
            <person name="Gomila M."/>
            <person name="Nogales B."/>
            <person name="Garcia-Valdes E."/>
            <person name="Lalucat J."/>
            <person name="Bennasar A."/>
            <person name="Bosch R."/>
        </authorList>
    </citation>
    <scope>NUCLEOTIDE SEQUENCE [LARGE SCALE GENOMIC DNA]</scope>
    <source>
        <strain evidence="5 6">CCUG 29243</strain>
    </source>
</reference>
<dbReference type="GO" id="GO:0016655">
    <property type="term" value="F:oxidoreductase activity, acting on NAD(P)H, quinone or similar compound as acceptor"/>
    <property type="evidence" value="ECO:0007669"/>
    <property type="project" value="UniProtKB-ARBA"/>
</dbReference>
<sequence>MNRVLLLTSLAATLLTPIQVVADTGDKKRVSDSSGSNKVLTVYLSRTKNTKAIAEIIHDQIGGDLVALELQTPYPEDYDEIVAQVDEENESGYLPPLATSIDNLAQYGTVFIGFPTWDMQLPPPVKSFLSQHDLAGKTVVPFNTHGGYGAGSSFQTLTELCSGCNVLKGFSTRGGLERDGIFLAIDGEREVQVKDEVLGWMHSLELDRQP</sequence>
<keyword evidence="2" id="KW-0288">FMN</keyword>
<evidence type="ECO:0000256" key="2">
    <source>
        <dbReference type="ARBA" id="ARBA00022643"/>
    </source>
</evidence>
<evidence type="ECO:0000259" key="4">
    <source>
        <dbReference type="PROSITE" id="PS50902"/>
    </source>
</evidence>
<feature type="chain" id="PRO_5003687616" evidence="3">
    <location>
        <begin position="23"/>
        <end position="210"/>
    </location>
</feature>
<dbReference type="KEGG" id="psc:A458_17825"/>
<dbReference type="Pfam" id="PF12682">
    <property type="entry name" value="Flavodoxin_4"/>
    <property type="match status" value="1"/>
</dbReference>
<keyword evidence="1" id="KW-0285">Flavoprotein</keyword>
<dbReference type="RefSeq" id="WP_014821601.1">
    <property type="nucleotide sequence ID" value="NC_018028.1"/>
</dbReference>
<dbReference type="PATRIC" id="fig|1196835.3.peg.3592"/>
<accession>I4CXI3</accession>
<evidence type="ECO:0000256" key="3">
    <source>
        <dbReference type="SAM" id="SignalP"/>
    </source>
</evidence>
<dbReference type="PANTHER" id="PTHR39201:SF1">
    <property type="entry name" value="FLAVODOXIN-LIKE DOMAIN-CONTAINING PROTEIN"/>
    <property type="match status" value="1"/>
</dbReference>
<dbReference type="HOGENOM" id="CLU_068890_4_0_6"/>
<dbReference type="AlphaFoldDB" id="I4CXI3"/>
<dbReference type="SUPFAM" id="SSF52218">
    <property type="entry name" value="Flavoproteins"/>
    <property type="match status" value="1"/>
</dbReference>
<dbReference type="InterPro" id="IPR029039">
    <property type="entry name" value="Flavoprotein-like_sf"/>
</dbReference>
<protein>
    <submittedName>
        <fullName evidence="5">Flavodoxin</fullName>
    </submittedName>
</protein>
<dbReference type="Proteomes" id="UP000006063">
    <property type="component" value="Chromosome"/>
</dbReference>
<dbReference type="GO" id="GO:0010181">
    <property type="term" value="F:FMN binding"/>
    <property type="evidence" value="ECO:0007669"/>
    <property type="project" value="InterPro"/>
</dbReference>
<evidence type="ECO:0000313" key="6">
    <source>
        <dbReference type="Proteomes" id="UP000006063"/>
    </source>
</evidence>
<organism evidence="5 6">
    <name type="scientific">Stutzerimonas stutzeri CCUG 29243</name>
    <dbReference type="NCBI Taxonomy" id="1196835"/>
    <lineage>
        <taxon>Bacteria</taxon>
        <taxon>Pseudomonadati</taxon>
        <taxon>Pseudomonadota</taxon>
        <taxon>Gammaproteobacteria</taxon>
        <taxon>Pseudomonadales</taxon>
        <taxon>Pseudomonadaceae</taxon>
        <taxon>Stutzerimonas</taxon>
    </lineage>
</organism>
<dbReference type="PROSITE" id="PS50902">
    <property type="entry name" value="FLAVODOXIN_LIKE"/>
    <property type="match status" value="1"/>
</dbReference>
<evidence type="ECO:0000313" key="5">
    <source>
        <dbReference type="EMBL" id="AFM34790.1"/>
    </source>
</evidence>
<dbReference type="Gene3D" id="3.40.50.360">
    <property type="match status" value="1"/>
</dbReference>
<feature type="domain" description="Flavodoxin-like" evidence="4">
    <location>
        <begin position="39"/>
        <end position="205"/>
    </location>
</feature>
<gene>
    <name evidence="5" type="ORF">A458_17825</name>
</gene>
<dbReference type="PANTHER" id="PTHR39201">
    <property type="entry name" value="EXPORTED PROTEIN-RELATED"/>
    <property type="match status" value="1"/>
</dbReference>
<feature type="signal peptide" evidence="3">
    <location>
        <begin position="1"/>
        <end position="22"/>
    </location>
</feature>